<dbReference type="Proteomes" id="UP000177010">
    <property type="component" value="Unassembled WGS sequence"/>
</dbReference>
<evidence type="ECO:0000313" key="1">
    <source>
        <dbReference type="EMBL" id="OFA10796.1"/>
    </source>
</evidence>
<organism evidence="1 2">
    <name type="scientific">Lentilactobacillus sunkii</name>
    <dbReference type="NCBI Taxonomy" id="481719"/>
    <lineage>
        <taxon>Bacteria</taxon>
        <taxon>Bacillati</taxon>
        <taxon>Bacillota</taxon>
        <taxon>Bacilli</taxon>
        <taxon>Lactobacillales</taxon>
        <taxon>Lactobacillaceae</taxon>
        <taxon>Lentilactobacillus</taxon>
    </lineage>
</organism>
<sequence>MTEKKTESIELNGKEYASIEIVDQEHDDKLIAKITFDTALVKNGYAIRLTK</sequence>
<reference evidence="1 2" key="1">
    <citation type="submission" date="2016-09" db="EMBL/GenBank/DDBJ databases">
        <title>Genome Sequence of Lactobacillus sunkii Strain CG01.</title>
        <authorList>
            <person name="Poehlein A."/>
            <person name="Gabris C."/>
            <person name="Bengelsdorf F.R."/>
            <person name="Duerre P."/>
            <person name="Daniel R."/>
        </authorList>
    </citation>
    <scope>NUCLEOTIDE SEQUENCE [LARGE SCALE GENOMIC DNA]</scope>
    <source>
        <strain evidence="1 2">CG_D</strain>
    </source>
</reference>
<dbReference type="STRING" id="481719.LASUN_13460"/>
<accession>A0A1E7XCE4</accession>
<dbReference type="RefSeq" id="WP_331341065.1">
    <property type="nucleotide sequence ID" value="NZ_JAZHVX010000009.1"/>
</dbReference>
<dbReference type="EMBL" id="MIQE01000012">
    <property type="protein sequence ID" value="OFA10796.1"/>
    <property type="molecule type" value="Genomic_DNA"/>
</dbReference>
<protein>
    <submittedName>
        <fullName evidence="1">Uncharacterized protein</fullName>
    </submittedName>
</protein>
<comment type="caution">
    <text evidence="1">The sequence shown here is derived from an EMBL/GenBank/DDBJ whole genome shotgun (WGS) entry which is preliminary data.</text>
</comment>
<evidence type="ECO:0000313" key="2">
    <source>
        <dbReference type="Proteomes" id="UP000177010"/>
    </source>
</evidence>
<gene>
    <name evidence="1" type="ORF">LASUN_13460</name>
</gene>
<name>A0A1E7XCE4_9LACO</name>
<dbReference type="AlphaFoldDB" id="A0A1E7XCE4"/>
<proteinExistence type="predicted"/>